<keyword evidence="2" id="KW-1185">Reference proteome</keyword>
<sequence>MVSTLSLISPLTRRTIKRNCNTLSTTFTGGYLKTSLLLIKCPWRISEWGKGQSQIRNYEKTTFRRVAFVTSESTDSPIEILINDLEKGRDSQNVTSLAICP</sequence>
<dbReference type="EMBL" id="BMAV01002976">
    <property type="protein sequence ID" value="GFY42256.1"/>
    <property type="molecule type" value="Genomic_DNA"/>
</dbReference>
<dbReference type="AlphaFoldDB" id="A0A8X7BRP3"/>
<gene>
    <name evidence="1" type="ORF">TNIN_34171</name>
</gene>
<proteinExistence type="predicted"/>
<protein>
    <submittedName>
        <fullName evidence="1">Uncharacterized protein</fullName>
    </submittedName>
</protein>
<comment type="caution">
    <text evidence="1">The sequence shown here is derived from an EMBL/GenBank/DDBJ whole genome shotgun (WGS) entry which is preliminary data.</text>
</comment>
<name>A0A8X7BRP3_9ARAC</name>
<dbReference type="Proteomes" id="UP000886998">
    <property type="component" value="Unassembled WGS sequence"/>
</dbReference>
<evidence type="ECO:0000313" key="2">
    <source>
        <dbReference type="Proteomes" id="UP000886998"/>
    </source>
</evidence>
<evidence type="ECO:0000313" key="1">
    <source>
        <dbReference type="EMBL" id="GFY42256.1"/>
    </source>
</evidence>
<reference evidence="1" key="1">
    <citation type="submission" date="2020-08" db="EMBL/GenBank/DDBJ databases">
        <title>Multicomponent nature underlies the extraordinary mechanical properties of spider dragline silk.</title>
        <authorList>
            <person name="Kono N."/>
            <person name="Nakamura H."/>
            <person name="Mori M."/>
            <person name="Yoshida Y."/>
            <person name="Ohtoshi R."/>
            <person name="Malay A.D."/>
            <person name="Moran D.A.P."/>
            <person name="Tomita M."/>
            <person name="Numata K."/>
            <person name="Arakawa K."/>
        </authorList>
    </citation>
    <scope>NUCLEOTIDE SEQUENCE</scope>
</reference>
<organism evidence="1 2">
    <name type="scientific">Trichonephila inaurata madagascariensis</name>
    <dbReference type="NCBI Taxonomy" id="2747483"/>
    <lineage>
        <taxon>Eukaryota</taxon>
        <taxon>Metazoa</taxon>
        <taxon>Ecdysozoa</taxon>
        <taxon>Arthropoda</taxon>
        <taxon>Chelicerata</taxon>
        <taxon>Arachnida</taxon>
        <taxon>Araneae</taxon>
        <taxon>Araneomorphae</taxon>
        <taxon>Entelegynae</taxon>
        <taxon>Araneoidea</taxon>
        <taxon>Nephilidae</taxon>
        <taxon>Trichonephila</taxon>
        <taxon>Trichonephila inaurata</taxon>
    </lineage>
</organism>
<accession>A0A8X7BRP3</accession>